<name>A0A1I6TJ40_9BACL</name>
<gene>
    <name evidence="4" type="ORF">SAMN05444972_11042</name>
</gene>
<comment type="similarity">
    <text evidence="1">Belongs to the DinB family.</text>
</comment>
<dbReference type="InterPro" id="IPR034660">
    <property type="entry name" value="DinB/YfiT-like"/>
</dbReference>
<feature type="binding site" evidence="3">
    <location>
        <position position="139"/>
    </location>
    <ligand>
        <name>a divalent metal cation</name>
        <dbReference type="ChEBI" id="CHEBI:60240"/>
    </ligand>
</feature>
<proteinExistence type="inferred from homology"/>
<feature type="binding site" evidence="3">
    <location>
        <position position="48"/>
    </location>
    <ligand>
        <name>a divalent metal cation</name>
        <dbReference type="ChEBI" id="CHEBI:60240"/>
    </ligand>
</feature>
<reference evidence="5" key="1">
    <citation type="submission" date="2016-10" db="EMBL/GenBank/DDBJ databases">
        <authorList>
            <person name="Varghese N."/>
            <person name="Submissions S."/>
        </authorList>
    </citation>
    <scope>NUCLEOTIDE SEQUENCE [LARGE SCALE GENOMIC DNA]</scope>
    <source>
        <strain evidence="5">DSM 45789</strain>
    </source>
</reference>
<dbReference type="PANTHER" id="PTHR37302">
    <property type="entry name" value="SLR1116 PROTEIN"/>
    <property type="match status" value="1"/>
</dbReference>
<dbReference type="InterPro" id="IPR007837">
    <property type="entry name" value="DinB"/>
</dbReference>
<evidence type="ECO:0000256" key="2">
    <source>
        <dbReference type="ARBA" id="ARBA00022723"/>
    </source>
</evidence>
<dbReference type="Pfam" id="PF05163">
    <property type="entry name" value="DinB"/>
    <property type="match status" value="1"/>
</dbReference>
<dbReference type="OrthoDB" id="9811413at2"/>
<evidence type="ECO:0000256" key="1">
    <source>
        <dbReference type="ARBA" id="ARBA00008635"/>
    </source>
</evidence>
<dbReference type="PANTHER" id="PTHR37302:SF1">
    <property type="entry name" value="PROTEIN DINB"/>
    <property type="match status" value="1"/>
</dbReference>
<evidence type="ECO:0000313" key="5">
    <source>
        <dbReference type="Proteomes" id="UP000198660"/>
    </source>
</evidence>
<keyword evidence="5" id="KW-1185">Reference proteome</keyword>
<organism evidence="4 5">
    <name type="scientific">Marininema halotolerans</name>
    <dbReference type="NCBI Taxonomy" id="1155944"/>
    <lineage>
        <taxon>Bacteria</taxon>
        <taxon>Bacillati</taxon>
        <taxon>Bacillota</taxon>
        <taxon>Bacilli</taxon>
        <taxon>Bacillales</taxon>
        <taxon>Thermoactinomycetaceae</taxon>
        <taxon>Marininema</taxon>
    </lineage>
</organism>
<protein>
    <submittedName>
        <fullName evidence="4">Uncharacterized damage-inducible protein DinB (Forms a four-helix bundle)</fullName>
    </submittedName>
</protein>
<dbReference type="RefSeq" id="WP_091838084.1">
    <property type="nucleotide sequence ID" value="NZ_FPAA01000010.1"/>
</dbReference>
<evidence type="ECO:0000256" key="3">
    <source>
        <dbReference type="PIRSR" id="PIRSR607837-1"/>
    </source>
</evidence>
<accession>A0A1I6TJ40</accession>
<dbReference type="Gene3D" id="1.20.120.450">
    <property type="entry name" value="dinb family like domain"/>
    <property type="match status" value="1"/>
</dbReference>
<dbReference type="EMBL" id="FPAA01000010">
    <property type="protein sequence ID" value="SFS89027.1"/>
    <property type="molecule type" value="Genomic_DNA"/>
</dbReference>
<keyword evidence="2 3" id="KW-0479">Metal-binding</keyword>
<dbReference type="GO" id="GO:0046872">
    <property type="term" value="F:metal ion binding"/>
    <property type="evidence" value="ECO:0007669"/>
    <property type="project" value="UniProtKB-KW"/>
</dbReference>
<evidence type="ECO:0000313" key="4">
    <source>
        <dbReference type="EMBL" id="SFS89027.1"/>
    </source>
</evidence>
<dbReference type="Proteomes" id="UP000198660">
    <property type="component" value="Unassembled WGS sequence"/>
</dbReference>
<feature type="binding site" evidence="3">
    <location>
        <position position="135"/>
    </location>
    <ligand>
        <name>a divalent metal cation</name>
        <dbReference type="ChEBI" id="CHEBI:60240"/>
    </ligand>
</feature>
<dbReference type="SUPFAM" id="SSF109854">
    <property type="entry name" value="DinB/YfiT-like putative metalloenzymes"/>
    <property type="match status" value="1"/>
</dbReference>
<sequence>MKHQALEQFDYHIWANERLLKRLEELPETFYTQELKSVFPSISAVVEHQYVTDRIWLQVMKGDKYEQIIPFAQGQKEKVAGKSTGEIKDLFATLYEEFRRFFSEQEDLDRLYVLEHPQGKLDMKLSDMIFHVVNHGTYHRGNIGAMFRQMDQAGASLDYVFYATEKSTV</sequence>
<dbReference type="AlphaFoldDB" id="A0A1I6TJ40"/>